<dbReference type="AlphaFoldDB" id="A0A0E0EDC5"/>
<reference evidence="2" key="2">
    <citation type="submission" date="2018-05" db="EMBL/GenBank/DDBJ databases">
        <title>OmerRS3 (Oryza meridionalis Reference Sequence Version 3).</title>
        <authorList>
            <person name="Zhang J."/>
            <person name="Kudrna D."/>
            <person name="Lee S."/>
            <person name="Talag J."/>
            <person name="Welchert J."/>
            <person name="Wing R.A."/>
        </authorList>
    </citation>
    <scope>NUCLEOTIDE SEQUENCE [LARGE SCALE GENOMIC DNA]</scope>
    <source>
        <strain evidence="2">cv. OR44</strain>
    </source>
</reference>
<dbReference type="EnsemblPlants" id="OMERI07G16040.1">
    <property type="protein sequence ID" value="OMERI07G16040.1"/>
    <property type="gene ID" value="OMERI07G16040"/>
</dbReference>
<name>A0A0E0EDC5_9ORYZ</name>
<dbReference type="Proteomes" id="UP000008021">
    <property type="component" value="Chromosome 7"/>
</dbReference>
<protein>
    <submittedName>
        <fullName evidence="2">Uncharacterized protein</fullName>
    </submittedName>
</protein>
<evidence type="ECO:0000313" key="2">
    <source>
        <dbReference type="EnsemblPlants" id="OMERI07G16040.1"/>
    </source>
</evidence>
<reference evidence="2" key="1">
    <citation type="submission" date="2015-04" db="UniProtKB">
        <authorList>
            <consortium name="EnsemblPlants"/>
        </authorList>
    </citation>
    <scope>IDENTIFICATION</scope>
</reference>
<feature type="compositionally biased region" description="Pro residues" evidence="1">
    <location>
        <begin position="22"/>
        <end position="32"/>
    </location>
</feature>
<accession>A0A0E0EDC5</accession>
<sequence length="116" mass="12521">MAPQRDFIARGFGGSVALGPPARGPHLPPCPAPIRGRRCPPRWRDASPWPSDAGSPGARIRAVRCGDGGGVASDKEDEASGLPRKRARRKAKAERGRRRPQDERAAARRRGGHHHS</sequence>
<keyword evidence="3" id="KW-1185">Reference proteome</keyword>
<dbReference type="HOGENOM" id="CLU_2100824_0_0_1"/>
<evidence type="ECO:0000256" key="1">
    <source>
        <dbReference type="SAM" id="MobiDB-lite"/>
    </source>
</evidence>
<feature type="compositionally biased region" description="Basic residues" evidence="1">
    <location>
        <begin position="107"/>
        <end position="116"/>
    </location>
</feature>
<feature type="compositionally biased region" description="Basic residues" evidence="1">
    <location>
        <begin position="83"/>
        <end position="98"/>
    </location>
</feature>
<dbReference type="Gramene" id="OMERI07G16040.1">
    <property type="protein sequence ID" value="OMERI07G16040.1"/>
    <property type="gene ID" value="OMERI07G16040"/>
</dbReference>
<feature type="region of interest" description="Disordered" evidence="1">
    <location>
        <begin position="1"/>
        <end position="116"/>
    </location>
</feature>
<evidence type="ECO:0000313" key="3">
    <source>
        <dbReference type="Proteomes" id="UP000008021"/>
    </source>
</evidence>
<proteinExistence type="predicted"/>
<organism evidence="2">
    <name type="scientific">Oryza meridionalis</name>
    <dbReference type="NCBI Taxonomy" id="40149"/>
    <lineage>
        <taxon>Eukaryota</taxon>
        <taxon>Viridiplantae</taxon>
        <taxon>Streptophyta</taxon>
        <taxon>Embryophyta</taxon>
        <taxon>Tracheophyta</taxon>
        <taxon>Spermatophyta</taxon>
        <taxon>Magnoliopsida</taxon>
        <taxon>Liliopsida</taxon>
        <taxon>Poales</taxon>
        <taxon>Poaceae</taxon>
        <taxon>BOP clade</taxon>
        <taxon>Oryzoideae</taxon>
        <taxon>Oryzeae</taxon>
        <taxon>Oryzinae</taxon>
        <taxon>Oryza</taxon>
    </lineage>
</organism>